<evidence type="ECO:0000256" key="1">
    <source>
        <dbReference type="SAM" id="Coils"/>
    </source>
</evidence>
<name>A0ABR1W3E8_9PEZI</name>
<protein>
    <recommendedName>
        <fullName evidence="4">Fungal N-terminal domain-containing protein</fullName>
    </recommendedName>
</protein>
<accession>A0ABR1W3E8</accession>
<feature type="coiled-coil region" evidence="1">
    <location>
        <begin position="108"/>
        <end position="135"/>
    </location>
</feature>
<evidence type="ECO:0008006" key="4">
    <source>
        <dbReference type="Google" id="ProtNLM"/>
    </source>
</evidence>
<reference evidence="2 3" key="1">
    <citation type="submission" date="2023-01" db="EMBL/GenBank/DDBJ databases">
        <title>Analysis of 21 Apiospora genomes using comparative genomics revels a genus with tremendous synthesis potential of carbohydrate active enzymes and secondary metabolites.</title>
        <authorList>
            <person name="Sorensen T."/>
        </authorList>
    </citation>
    <scope>NUCLEOTIDE SEQUENCE [LARGE SCALE GENOMIC DNA]</scope>
    <source>
        <strain evidence="2 3">CBS 83171</strain>
    </source>
</reference>
<gene>
    <name evidence="2" type="ORF">PG996_004201</name>
</gene>
<keyword evidence="1" id="KW-0175">Coiled coil</keyword>
<keyword evidence="3" id="KW-1185">Reference proteome</keyword>
<comment type="caution">
    <text evidence="2">The sequence shown here is derived from an EMBL/GenBank/DDBJ whole genome shotgun (WGS) entry which is preliminary data.</text>
</comment>
<evidence type="ECO:0000313" key="2">
    <source>
        <dbReference type="EMBL" id="KAK8078031.1"/>
    </source>
</evidence>
<proteinExistence type="predicted"/>
<organism evidence="2 3">
    <name type="scientific">Apiospora saccharicola</name>
    <dbReference type="NCBI Taxonomy" id="335842"/>
    <lineage>
        <taxon>Eukaryota</taxon>
        <taxon>Fungi</taxon>
        <taxon>Dikarya</taxon>
        <taxon>Ascomycota</taxon>
        <taxon>Pezizomycotina</taxon>
        <taxon>Sordariomycetes</taxon>
        <taxon>Xylariomycetidae</taxon>
        <taxon>Amphisphaeriales</taxon>
        <taxon>Apiosporaceae</taxon>
        <taxon>Apiospora</taxon>
    </lineage>
</organism>
<dbReference type="EMBL" id="JAQQWM010000002">
    <property type="protein sequence ID" value="KAK8078031.1"/>
    <property type="molecule type" value="Genomic_DNA"/>
</dbReference>
<sequence length="302" mass="34351">MMDPTSAVGVAAASAQFLGIALKAIRLCYQIRDNADSATDCNKELEEFARQLKGSNAKLTSPTAGWVPRRITDVAKKCDRLTKDVLDLLQDVRGCGKNISMAKKLYRVMKESKKIEKLERFLKEEERMLESLLVKDIWSVIHANSAINTTQLKSIDAKIECLVRSLSKAKVLETERATKSSEDIASARAVIETKLDRTAIDVTQHIAQADMNGLERHRVTERSAKQRHQSTIHKKREKEFIDSLFFNEMHNRLINIRDAAPRTLEWIFYDANTDDTSYTGSSSGMPPYGYAKWDNFYKWLCI</sequence>
<dbReference type="Proteomes" id="UP001446871">
    <property type="component" value="Unassembled WGS sequence"/>
</dbReference>
<evidence type="ECO:0000313" key="3">
    <source>
        <dbReference type="Proteomes" id="UP001446871"/>
    </source>
</evidence>